<dbReference type="Pfam" id="PF08281">
    <property type="entry name" value="Sigma70_r4_2"/>
    <property type="match status" value="1"/>
</dbReference>
<dbReference type="GO" id="GO:0016987">
    <property type="term" value="F:sigma factor activity"/>
    <property type="evidence" value="ECO:0007669"/>
    <property type="project" value="UniProtKB-KW"/>
</dbReference>
<dbReference type="PANTHER" id="PTHR43133">
    <property type="entry name" value="RNA POLYMERASE ECF-TYPE SIGMA FACTO"/>
    <property type="match status" value="1"/>
</dbReference>
<dbReference type="InterPro" id="IPR014284">
    <property type="entry name" value="RNA_pol_sigma-70_dom"/>
</dbReference>
<name>A0A367VYU9_9PROT</name>
<keyword evidence="2" id="KW-0805">Transcription regulation</keyword>
<evidence type="ECO:0000313" key="7">
    <source>
        <dbReference type="EMBL" id="RCK31059.1"/>
    </source>
</evidence>
<dbReference type="PANTHER" id="PTHR43133:SF63">
    <property type="entry name" value="RNA POLYMERASE SIGMA FACTOR FECI-RELATED"/>
    <property type="match status" value="1"/>
</dbReference>
<dbReference type="SUPFAM" id="SSF88946">
    <property type="entry name" value="Sigma2 domain of RNA polymerase sigma factors"/>
    <property type="match status" value="1"/>
</dbReference>
<evidence type="ECO:0000256" key="1">
    <source>
        <dbReference type="ARBA" id="ARBA00010641"/>
    </source>
</evidence>
<proteinExistence type="inferred from homology"/>
<dbReference type="GO" id="GO:0003677">
    <property type="term" value="F:DNA binding"/>
    <property type="evidence" value="ECO:0007669"/>
    <property type="project" value="InterPro"/>
</dbReference>
<dbReference type="RefSeq" id="WP_114104380.1">
    <property type="nucleotide sequence ID" value="NZ_JPWF01000024.1"/>
</dbReference>
<keyword evidence="4" id="KW-0804">Transcription</keyword>
<comment type="similarity">
    <text evidence="1">Belongs to the sigma-70 factor family. ECF subfamily.</text>
</comment>
<dbReference type="SUPFAM" id="SSF88659">
    <property type="entry name" value="Sigma3 and sigma4 domains of RNA polymerase sigma factors"/>
    <property type="match status" value="1"/>
</dbReference>
<dbReference type="InterPro" id="IPR013325">
    <property type="entry name" value="RNA_pol_sigma_r2"/>
</dbReference>
<accession>A0A367VYU9</accession>
<dbReference type="GO" id="GO:0006352">
    <property type="term" value="P:DNA-templated transcription initiation"/>
    <property type="evidence" value="ECO:0007669"/>
    <property type="project" value="InterPro"/>
</dbReference>
<protein>
    <submittedName>
        <fullName evidence="7">RNA polymerase subunit sigma-24</fullName>
    </submittedName>
</protein>
<dbReference type="InterPro" id="IPR007627">
    <property type="entry name" value="RNA_pol_sigma70_r2"/>
</dbReference>
<dbReference type="OrthoDB" id="9794372at2"/>
<evidence type="ECO:0000256" key="2">
    <source>
        <dbReference type="ARBA" id="ARBA00023015"/>
    </source>
</evidence>
<feature type="domain" description="RNA polymerase sigma factor 70 region 4 type 2" evidence="6">
    <location>
        <begin position="110"/>
        <end position="161"/>
    </location>
</feature>
<sequence length="172" mass="19791">MKFWQHRLAKLFEDHRRQLVSMATRRISDRETAVELVQDVYARLMKAGDRGTEEENTKVLYASVRNAVIDHHRSNAGRTNVMNGILPVQLWQNETSSPQEHAESRQALTALDQALLELTPKAREMFILHRLEGISNAKLAKKYGISISAVEKQLARTMRHCQERLAAYRDPD</sequence>
<dbReference type="Proteomes" id="UP000253226">
    <property type="component" value="Unassembled WGS sequence"/>
</dbReference>
<reference evidence="7 8" key="1">
    <citation type="submission" date="2014-07" db="EMBL/GenBank/DDBJ databases">
        <title>Draft genome sequence of Thalassospira profundimaris 35.</title>
        <authorList>
            <person name="Lai Q."/>
            <person name="Shao Z."/>
        </authorList>
    </citation>
    <scope>NUCLEOTIDE SEQUENCE [LARGE SCALE GENOMIC DNA]</scope>
    <source>
        <strain evidence="7 8">35</strain>
    </source>
</reference>
<feature type="domain" description="RNA polymerase sigma-70 region 2" evidence="5">
    <location>
        <begin position="11"/>
        <end position="76"/>
    </location>
</feature>
<dbReference type="InterPro" id="IPR013324">
    <property type="entry name" value="RNA_pol_sigma_r3/r4-like"/>
</dbReference>
<dbReference type="InterPro" id="IPR039425">
    <property type="entry name" value="RNA_pol_sigma-70-like"/>
</dbReference>
<evidence type="ECO:0000313" key="8">
    <source>
        <dbReference type="Proteomes" id="UP000253226"/>
    </source>
</evidence>
<keyword evidence="3" id="KW-0731">Sigma factor</keyword>
<dbReference type="Gene3D" id="1.10.10.10">
    <property type="entry name" value="Winged helix-like DNA-binding domain superfamily/Winged helix DNA-binding domain"/>
    <property type="match status" value="1"/>
</dbReference>
<evidence type="ECO:0000256" key="4">
    <source>
        <dbReference type="ARBA" id="ARBA00023163"/>
    </source>
</evidence>
<evidence type="ECO:0000259" key="6">
    <source>
        <dbReference type="Pfam" id="PF08281"/>
    </source>
</evidence>
<dbReference type="AlphaFoldDB" id="A0A367VYU9"/>
<dbReference type="InterPro" id="IPR036388">
    <property type="entry name" value="WH-like_DNA-bd_sf"/>
</dbReference>
<dbReference type="Pfam" id="PF04542">
    <property type="entry name" value="Sigma70_r2"/>
    <property type="match status" value="1"/>
</dbReference>
<dbReference type="InterPro" id="IPR013249">
    <property type="entry name" value="RNA_pol_sigma70_r4_t2"/>
</dbReference>
<evidence type="ECO:0000259" key="5">
    <source>
        <dbReference type="Pfam" id="PF04542"/>
    </source>
</evidence>
<comment type="caution">
    <text evidence="7">The sequence shown here is derived from an EMBL/GenBank/DDBJ whole genome shotgun (WGS) entry which is preliminary data.</text>
</comment>
<dbReference type="NCBIfam" id="TIGR02937">
    <property type="entry name" value="sigma70-ECF"/>
    <property type="match status" value="1"/>
</dbReference>
<dbReference type="Gene3D" id="1.10.1740.10">
    <property type="match status" value="1"/>
</dbReference>
<dbReference type="EMBL" id="JPWF01000024">
    <property type="protein sequence ID" value="RCK31059.1"/>
    <property type="molecule type" value="Genomic_DNA"/>
</dbReference>
<organism evidence="7 8">
    <name type="scientific">Thalassospira profundimaris</name>
    <dbReference type="NCBI Taxonomy" id="502049"/>
    <lineage>
        <taxon>Bacteria</taxon>
        <taxon>Pseudomonadati</taxon>
        <taxon>Pseudomonadota</taxon>
        <taxon>Alphaproteobacteria</taxon>
        <taxon>Rhodospirillales</taxon>
        <taxon>Thalassospiraceae</taxon>
        <taxon>Thalassospira</taxon>
    </lineage>
</organism>
<evidence type="ECO:0000256" key="3">
    <source>
        <dbReference type="ARBA" id="ARBA00023082"/>
    </source>
</evidence>
<gene>
    <name evidence="7" type="ORF">TH19_22020</name>
</gene>